<protein>
    <submittedName>
        <fullName evidence="2">Uncharacterized protein</fullName>
    </submittedName>
</protein>
<gene>
    <name evidence="2" type="ORF">Aca07nite_54850</name>
</gene>
<feature type="region of interest" description="Disordered" evidence="1">
    <location>
        <begin position="1"/>
        <end position="58"/>
    </location>
</feature>
<accession>A0ABQ3WPX0</accession>
<dbReference type="EMBL" id="BOMF01000104">
    <property type="protein sequence ID" value="GID48210.1"/>
    <property type="molecule type" value="Genomic_DNA"/>
</dbReference>
<feature type="region of interest" description="Disordered" evidence="1">
    <location>
        <begin position="70"/>
        <end position="98"/>
    </location>
</feature>
<feature type="compositionally biased region" description="Basic and acidic residues" evidence="1">
    <location>
        <begin position="34"/>
        <end position="44"/>
    </location>
</feature>
<comment type="caution">
    <text evidence="2">The sequence shown here is derived from an EMBL/GenBank/DDBJ whole genome shotgun (WGS) entry which is preliminary data.</text>
</comment>
<evidence type="ECO:0000313" key="2">
    <source>
        <dbReference type="EMBL" id="GID48210.1"/>
    </source>
</evidence>
<name>A0ABQ3WPX0_9ACTN</name>
<evidence type="ECO:0000256" key="1">
    <source>
        <dbReference type="SAM" id="MobiDB-lite"/>
    </source>
</evidence>
<proteinExistence type="predicted"/>
<organism evidence="2">
    <name type="scientific">Actinoplanes campanulatus</name>
    <dbReference type="NCBI Taxonomy" id="113559"/>
    <lineage>
        <taxon>Bacteria</taxon>
        <taxon>Bacillati</taxon>
        <taxon>Actinomycetota</taxon>
        <taxon>Actinomycetes</taxon>
        <taxon>Micromonosporales</taxon>
        <taxon>Micromonosporaceae</taxon>
        <taxon>Actinoplanes</taxon>
    </lineage>
</organism>
<sequence length="109" mass="11409">METVRRPHAAGPGRESASGSQSCRRSPQYTGGTAERRVEVDATAHRGITGRKAGDPPLIGLGVVRLTSAPQEGAVLPGRPGPGRESQPAPENGWHPRRLRNIATACLAA</sequence>
<reference evidence="2" key="1">
    <citation type="submission" date="2021-01" db="EMBL/GenBank/DDBJ databases">
        <title>Whole genome shotgun sequence of Actinoplanes capillaceus NBRC 16408.</title>
        <authorList>
            <person name="Komaki H."/>
            <person name="Tamura T."/>
        </authorList>
    </citation>
    <scope>NUCLEOTIDE SEQUENCE [LARGE SCALE GENOMIC DNA]</scope>
    <source>
        <strain evidence="2">NBRC 16408</strain>
    </source>
</reference>
<feature type="compositionally biased region" description="Polar residues" evidence="1">
    <location>
        <begin position="17"/>
        <end position="31"/>
    </location>
</feature>